<feature type="domain" description="4Fe-4S ferredoxin-type" evidence="1">
    <location>
        <begin position="31"/>
        <end position="61"/>
    </location>
</feature>
<name>A0A418WDZ3_9PROT</name>
<sequence>MAGTSGVQGACPKSTNHGDIFPDLHRPLSAHEAIVDAERCYFCYDAPCATACPTSIDIPLFIRQISTGNDLGAAQTILSQNIMGAMCARVCPTEQLCEEACVRNSPAEEQPVRIGLLQRHATDRLFADGRQLFTQGAPTGRRVAVVGAGPAGLACAHALAVMGHVVTVFEAREKSGGLNEYGIAAYKALDAIAQREVDYILGVGGIAVEHGKRLGRDITLDELRGDFDAVFLGVGLGGVNGLGLPGEDLAGVVDAVDFIARLRQADDLGALEVGRHVVVIGGGMTAIDVAVQARLLGAEDVTIVYRRGQGEMKASPYEQEVARTRDVRIKCWGRPARLLGEGGKVTGVEFEYTRDAGGRLAGTGEFFTLGADQVFKAVGQAFLRDEAATLALDSGRIKVDATRATSLPGVFAGGDCIAGGQDLTVAAVEDGKVAARAIDQYLRA</sequence>
<evidence type="ECO:0000313" key="3">
    <source>
        <dbReference type="Proteomes" id="UP000284605"/>
    </source>
</evidence>
<dbReference type="GO" id="GO:0051536">
    <property type="term" value="F:iron-sulfur cluster binding"/>
    <property type="evidence" value="ECO:0007669"/>
    <property type="project" value="InterPro"/>
</dbReference>
<evidence type="ECO:0000313" key="2">
    <source>
        <dbReference type="EMBL" id="RJF88242.1"/>
    </source>
</evidence>
<dbReference type="OrthoDB" id="9803192at2"/>
<dbReference type="InterPro" id="IPR023753">
    <property type="entry name" value="FAD/NAD-binding_dom"/>
</dbReference>
<dbReference type="Pfam" id="PF07992">
    <property type="entry name" value="Pyr_redox_2"/>
    <property type="match status" value="1"/>
</dbReference>
<dbReference type="PANTHER" id="PTHR42783:SF3">
    <property type="entry name" value="GLUTAMATE SYNTHASE [NADPH] SMALL CHAIN-RELATED"/>
    <property type="match status" value="1"/>
</dbReference>
<reference evidence="2 3" key="1">
    <citation type="submission" date="2018-09" db="EMBL/GenBank/DDBJ databases">
        <authorList>
            <person name="Zhu H."/>
        </authorList>
    </citation>
    <scope>NUCLEOTIDE SEQUENCE [LARGE SCALE GENOMIC DNA]</scope>
    <source>
        <strain evidence="2 3">K1W22B-8</strain>
    </source>
</reference>
<dbReference type="SUPFAM" id="SSF51971">
    <property type="entry name" value="Nucleotide-binding domain"/>
    <property type="match status" value="1"/>
</dbReference>
<dbReference type="InterPro" id="IPR017896">
    <property type="entry name" value="4Fe4S_Fe-S-bd"/>
</dbReference>
<dbReference type="PRINTS" id="PR00469">
    <property type="entry name" value="PNDRDTASEII"/>
</dbReference>
<dbReference type="Gene3D" id="1.10.1060.10">
    <property type="entry name" value="Alpha-helical ferredoxin"/>
    <property type="match status" value="1"/>
</dbReference>
<accession>A0A418WDZ3</accession>
<dbReference type="Gene3D" id="3.50.50.60">
    <property type="entry name" value="FAD/NAD(P)-binding domain"/>
    <property type="match status" value="2"/>
</dbReference>
<dbReference type="Proteomes" id="UP000284605">
    <property type="component" value="Unassembled WGS sequence"/>
</dbReference>
<dbReference type="PROSITE" id="PS51379">
    <property type="entry name" value="4FE4S_FER_2"/>
    <property type="match status" value="1"/>
</dbReference>
<dbReference type="SUPFAM" id="SSF46548">
    <property type="entry name" value="alpha-helical ferredoxin"/>
    <property type="match status" value="1"/>
</dbReference>
<dbReference type="EMBL" id="QYUK01000011">
    <property type="protein sequence ID" value="RJF88242.1"/>
    <property type="molecule type" value="Genomic_DNA"/>
</dbReference>
<dbReference type="GO" id="GO:0016491">
    <property type="term" value="F:oxidoreductase activity"/>
    <property type="evidence" value="ECO:0007669"/>
    <property type="project" value="InterPro"/>
</dbReference>
<gene>
    <name evidence="2" type="ORF">D3874_15480</name>
</gene>
<organism evidence="2 3">
    <name type="scientific">Oleomonas cavernae</name>
    <dbReference type="NCBI Taxonomy" id="2320859"/>
    <lineage>
        <taxon>Bacteria</taxon>
        <taxon>Pseudomonadati</taxon>
        <taxon>Pseudomonadota</taxon>
        <taxon>Alphaproteobacteria</taxon>
        <taxon>Acetobacterales</taxon>
        <taxon>Acetobacteraceae</taxon>
        <taxon>Oleomonas</taxon>
    </lineage>
</organism>
<dbReference type="Pfam" id="PF14691">
    <property type="entry name" value="Fer4_20"/>
    <property type="match status" value="1"/>
</dbReference>
<proteinExistence type="predicted"/>
<comment type="caution">
    <text evidence="2">The sequence shown here is derived from an EMBL/GenBank/DDBJ whole genome shotgun (WGS) entry which is preliminary data.</text>
</comment>
<dbReference type="InterPro" id="IPR036188">
    <property type="entry name" value="FAD/NAD-bd_sf"/>
</dbReference>
<dbReference type="RefSeq" id="WP_119778878.1">
    <property type="nucleotide sequence ID" value="NZ_QYUK01000011.1"/>
</dbReference>
<dbReference type="PRINTS" id="PR00368">
    <property type="entry name" value="FADPNR"/>
</dbReference>
<dbReference type="PANTHER" id="PTHR42783">
    <property type="entry name" value="GLUTAMATE SYNTHASE [NADPH] SMALL CHAIN"/>
    <property type="match status" value="1"/>
</dbReference>
<evidence type="ECO:0000259" key="1">
    <source>
        <dbReference type="PROSITE" id="PS51379"/>
    </source>
</evidence>
<keyword evidence="3" id="KW-1185">Reference proteome</keyword>
<protein>
    <submittedName>
        <fullName evidence="2">NAD(P)-dependent oxidoreductase</fullName>
    </submittedName>
</protein>
<dbReference type="InterPro" id="IPR028261">
    <property type="entry name" value="DPD_II"/>
</dbReference>
<dbReference type="AlphaFoldDB" id="A0A418WDZ3"/>
<dbReference type="InterPro" id="IPR009051">
    <property type="entry name" value="Helical_ferredxn"/>
</dbReference>